<dbReference type="SUPFAM" id="SSF109998">
    <property type="entry name" value="Triger factor/SurA peptide-binding domain-like"/>
    <property type="match status" value="1"/>
</dbReference>
<keyword evidence="4" id="KW-0697">Rotamase</keyword>
<protein>
    <recommendedName>
        <fullName evidence="2">peptidylprolyl isomerase</fullName>
        <ecNumber evidence="2">5.2.1.8</ecNumber>
    </recommendedName>
</protein>
<dbReference type="Pfam" id="PF13624">
    <property type="entry name" value="SurA_N_3"/>
    <property type="match status" value="1"/>
</dbReference>
<evidence type="ECO:0000256" key="4">
    <source>
        <dbReference type="ARBA" id="ARBA00023110"/>
    </source>
</evidence>
<dbReference type="Gene3D" id="1.10.4030.10">
    <property type="entry name" value="Porin chaperone SurA, peptide-binding domain"/>
    <property type="match status" value="1"/>
</dbReference>
<dbReference type="InterPro" id="IPR050245">
    <property type="entry name" value="PrsA_foldase"/>
</dbReference>
<accession>A0A1G6NZR1</accession>
<evidence type="ECO:0000313" key="7">
    <source>
        <dbReference type="Proteomes" id="UP000324896"/>
    </source>
</evidence>
<dbReference type="RefSeq" id="WP_149796801.1">
    <property type="nucleotide sequence ID" value="NZ_FMYT01000012.1"/>
</dbReference>
<proteinExistence type="predicted"/>
<dbReference type="InterPro" id="IPR027304">
    <property type="entry name" value="Trigger_fact/SurA_dom_sf"/>
</dbReference>
<dbReference type="GO" id="GO:0003755">
    <property type="term" value="F:peptidyl-prolyl cis-trans isomerase activity"/>
    <property type="evidence" value="ECO:0007669"/>
    <property type="project" value="UniProtKB-KW"/>
</dbReference>
<dbReference type="Proteomes" id="UP000324896">
    <property type="component" value="Unassembled WGS sequence"/>
</dbReference>
<sequence>MEKKILSFLLIIVLILPVTVFAQDLNLNSKQPADPNLKNKMESNIVAKVNEEKITSKELAQKASTNQLLMKINQIDQQFLQTLTSTESGKKVLKEYQKQQLDNLINNILLQQKAENLGITLSQKEKEQLYQQQKKRILKNNNLNQEKYLSILKNQGYKNEKEYKQQFLKNPQLKVNKLIEEKVVSNVNVTSSEIKQFYENNKEQFTKADKTQALEKVKPQIEELLKQQKRNKKISQYVKNIREKAEIKKNI</sequence>
<evidence type="ECO:0000256" key="1">
    <source>
        <dbReference type="ARBA" id="ARBA00000971"/>
    </source>
</evidence>
<dbReference type="PANTHER" id="PTHR47245">
    <property type="entry name" value="PEPTIDYLPROLYL ISOMERASE"/>
    <property type="match status" value="1"/>
</dbReference>
<evidence type="ECO:0000313" key="6">
    <source>
        <dbReference type="EMBL" id="SDC72687.1"/>
    </source>
</evidence>
<gene>
    <name evidence="6" type="ORF">SAMN04488597_11292</name>
</gene>
<dbReference type="EC" id="5.2.1.8" evidence="2"/>
<comment type="catalytic activity">
    <reaction evidence="1">
        <text>[protein]-peptidylproline (omega=180) = [protein]-peptidylproline (omega=0)</text>
        <dbReference type="Rhea" id="RHEA:16237"/>
        <dbReference type="Rhea" id="RHEA-COMP:10747"/>
        <dbReference type="Rhea" id="RHEA-COMP:10748"/>
        <dbReference type="ChEBI" id="CHEBI:83833"/>
        <dbReference type="ChEBI" id="CHEBI:83834"/>
        <dbReference type="EC" id="5.2.1.8"/>
    </reaction>
</comment>
<evidence type="ECO:0000256" key="2">
    <source>
        <dbReference type="ARBA" id="ARBA00013194"/>
    </source>
</evidence>
<dbReference type="PANTHER" id="PTHR47245:SF1">
    <property type="entry name" value="FOLDASE PROTEIN PRSA"/>
    <property type="match status" value="1"/>
</dbReference>
<dbReference type="EMBL" id="FMYT01000012">
    <property type="protein sequence ID" value="SDC72687.1"/>
    <property type="molecule type" value="Genomic_DNA"/>
</dbReference>
<dbReference type="AlphaFoldDB" id="A0A1G6NZR1"/>
<reference evidence="6 7" key="1">
    <citation type="submission" date="2016-10" db="EMBL/GenBank/DDBJ databases">
        <authorList>
            <person name="Varghese N."/>
            <person name="Submissions S."/>
        </authorList>
    </citation>
    <scope>NUCLEOTIDE SEQUENCE [LARGE SCALE GENOMIC DNA]</scope>
    <source>
        <strain evidence="6 7">WG10</strain>
    </source>
</reference>
<keyword evidence="5" id="KW-0413">Isomerase</keyword>
<organism evidence="6 7">
    <name type="scientific">Halanaerobium congolense</name>
    <dbReference type="NCBI Taxonomy" id="54121"/>
    <lineage>
        <taxon>Bacteria</taxon>
        <taxon>Bacillati</taxon>
        <taxon>Bacillota</taxon>
        <taxon>Clostridia</taxon>
        <taxon>Halanaerobiales</taxon>
        <taxon>Halanaerobiaceae</taxon>
        <taxon>Halanaerobium</taxon>
    </lineage>
</organism>
<evidence type="ECO:0000256" key="3">
    <source>
        <dbReference type="ARBA" id="ARBA00022729"/>
    </source>
</evidence>
<evidence type="ECO:0000256" key="5">
    <source>
        <dbReference type="ARBA" id="ARBA00023235"/>
    </source>
</evidence>
<keyword evidence="3" id="KW-0732">Signal</keyword>
<name>A0A1G6NZR1_9FIRM</name>